<reference evidence="2" key="1">
    <citation type="journal article" date="2019" name="Int. J. Syst. Evol. Microbiol.">
        <title>The Global Catalogue of Microorganisms (GCM) 10K type strain sequencing project: providing services to taxonomists for standard genome sequencing and annotation.</title>
        <authorList>
            <consortium name="The Broad Institute Genomics Platform"/>
            <consortium name="The Broad Institute Genome Sequencing Center for Infectious Disease"/>
            <person name="Wu L."/>
            <person name="Ma J."/>
        </authorList>
    </citation>
    <scope>NUCLEOTIDE SEQUENCE [LARGE SCALE GENOMIC DNA]</scope>
    <source>
        <strain evidence="2">KCTC 42808</strain>
    </source>
</reference>
<dbReference type="EMBL" id="JBHULM010000011">
    <property type="protein sequence ID" value="MFD2543458.1"/>
    <property type="molecule type" value="Genomic_DNA"/>
</dbReference>
<protein>
    <submittedName>
        <fullName evidence="1">NRDE family protein</fullName>
    </submittedName>
</protein>
<dbReference type="PANTHER" id="PTHR17985">
    <property type="entry name" value="SER/THR-RICH PROTEIN T10 IN DGCR REGION"/>
    <property type="match status" value="1"/>
</dbReference>
<comment type="caution">
    <text evidence="1">The sequence shown here is derived from an EMBL/GenBank/DDBJ whole genome shotgun (WGS) entry which is preliminary data.</text>
</comment>
<dbReference type="Pfam" id="PF05742">
    <property type="entry name" value="TANGO2"/>
    <property type="match status" value="1"/>
</dbReference>
<dbReference type="PANTHER" id="PTHR17985:SF8">
    <property type="entry name" value="TRANSPORT AND GOLGI ORGANIZATION PROTEIN 2 HOMOLOG"/>
    <property type="match status" value="1"/>
</dbReference>
<name>A0ABW5K3G3_9FLAO</name>
<evidence type="ECO:0000313" key="2">
    <source>
        <dbReference type="Proteomes" id="UP001597467"/>
    </source>
</evidence>
<dbReference type="InterPro" id="IPR008551">
    <property type="entry name" value="TANGO2"/>
</dbReference>
<accession>A0ABW5K3G3</accession>
<gene>
    <name evidence="1" type="ORF">ACFSSB_14090</name>
</gene>
<keyword evidence="2" id="KW-1185">Reference proteome</keyword>
<sequence length="241" mass="27835">MCTVTIFPTGENDFVLTSNRDEAPNRVSLAPDFYEVDATKMLFPKDKKAGGTWIGVSDKHRLICLLNGGFKRHKRKESYRLSRGVVVKDLLACKEIIAAIEAYNFLDIEPFTMVIADWNNNLQFYELVWDGDQKYFKNLPKEAKIWSSSTLYSEEMQNERTQWFNDFKKENQLNSAKALQFHKNTNTANKEYGVVMDRGFVKTTSITQVEKTKDTVSMCFESLAENTKSLKTFLFTETVHE</sequence>
<dbReference type="Proteomes" id="UP001597467">
    <property type="component" value="Unassembled WGS sequence"/>
</dbReference>
<organism evidence="1 2">
    <name type="scientific">Lacinutrix gracilariae</name>
    <dbReference type="NCBI Taxonomy" id="1747198"/>
    <lineage>
        <taxon>Bacteria</taxon>
        <taxon>Pseudomonadati</taxon>
        <taxon>Bacteroidota</taxon>
        <taxon>Flavobacteriia</taxon>
        <taxon>Flavobacteriales</taxon>
        <taxon>Flavobacteriaceae</taxon>
        <taxon>Lacinutrix</taxon>
    </lineage>
</organism>
<proteinExistence type="predicted"/>
<dbReference type="RefSeq" id="WP_379905353.1">
    <property type="nucleotide sequence ID" value="NZ_JBHULM010000011.1"/>
</dbReference>
<evidence type="ECO:0000313" key="1">
    <source>
        <dbReference type="EMBL" id="MFD2543458.1"/>
    </source>
</evidence>